<dbReference type="EMBL" id="CP003746">
    <property type="protein sequence ID" value="AFV00612.1"/>
    <property type="molecule type" value="Genomic_DNA"/>
</dbReference>
<dbReference type="InterPro" id="IPR019734">
    <property type="entry name" value="TPR_rpt"/>
</dbReference>
<keyword evidence="2" id="KW-1185">Reference proteome</keyword>
<dbReference type="HOGENOM" id="CLU_029701_0_0_6"/>
<dbReference type="RefSeq" id="WP_015048764.1">
    <property type="nucleotide sequence ID" value="NC_018868.3"/>
</dbReference>
<dbReference type="Gene3D" id="1.25.40.10">
    <property type="entry name" value="Tetratricopeptide repeat domain"/>
    <property type="match status" value="3"/>
</dbReference>
<dbReference type="InterPro" id="IPR011990">
    <property type="entry name" value="TPR-like_helical_dom_sf"/>
</dbReference>
<protein>
    <recommendedName>
        <fullName evidence="3">TPR domain-containing protein</fullName>
    </recommendedName>
</protein>
<dbReference type="KEGG" id="saga:M5M_17415"/>
<proteinExistence type="predicted"/>
<dbReference type="Proteomes" id="UP000000466">
    <property type="component" value="Chromosome"/>
</dbReference>
<dbReference type="eggNOG" id="COG0457">
    <property type="taxonomic scope" value="Bacteria"/>
</dbReference>
<dbReference type="OrthoDB" id="549777at2"/>
<gene>
    <name evidence="1" type="ordered locus">M5M_17415</name>
</gene>
<evidence type="ECO:0000313" key="1">
    <source>
        <dbReference type="EMBL" id="AFV00612.1"/>
    </source>
</evidence>
<dbReference type="SMART" id="SM00028">
    <property type="entry name" value="TPR"/>
    <property type="match status" value="4"/>
</dbReference>
<dbReference type="Pfam" id="PF13759">
    <property type="entry name" value="2OG-FeII_Oxy_5"/>
    <property type="match status" value="1"/>
</dbReference>
<dbReference type="AlphaFoldDB" id="K4KNJ0"/>
<name>K4KNJ0_SIMAS</name>
<dbReference type="SUPFAM" id="SSF48452">
    <property type="entry name" value="TPR-like"/>
    <property type="match status" value="2"/>
</dbReference>
<accession>K4KNJ0</accession>
<dbReference type="InterPro" id="IPR012668">
    <property type="entry name" value="CHP02466"/>
</dbReference>
<organism evidence="1 2">
    <name type="scientific">Simiduia agarivorans (strain DSM 21679 / JCM 13881 / BCRC 17597 / SA1)</name>
    <dbReference type="NCBI Taxonomy" id="1117647"/>
    <lineage>
        <taxon>Bacteria</taxon>
        <taxon>Pseudomonadati</taxon>
        <taxon>Pseudomonadota</taxon>
        <taxon>Gammaproteobacteria</taxon>
        <taxon>Cellvibrionales</taxon>
        <taxon>Cellvibrionaceae</taxon>
        <taxon>Simiduia</taxon>
    </lineage>
</organism>
<dbReference type="Gene3D" id="2.60.120.620">
    <property type="entry name" value="q2cbj1_9rhob like domain"/>
    <property type="match status" value="1"/>
</dbReference>
<reference evidence="1 2" key="1">
    <citation type="journal article" date="2013" name="Genome Announc.">
        <title>Complete genome sequence of Simiduia agarivorans SA1(T), a marine bacterium able to degrade a variety of polysaccharides.</title>
        <authorList>
            <person name="Lin S.Y."/>
            <person name="Shieh W.Y."/>
            <person name="Chen J.S."/>
            <person name="Tang S.L."/>
        </authorList>
    </citation>
    <scope>NUCLEOTIDE SEQUENCE [LARGE SCALE GENOMIC DNA]</scope>
    <source>
        <strain evidence="2">DSM 21679 / JCM 13881 / BCRC 17597 / SA1</strain>
    </source>
</reference>
<evidence type="ECO:0000313" key="2">
    <source>
        <dbReference type="Proteomes" id="UP000000466"/>
    </source>
</evidence>
<dbReference type="STRING" id="1117647.M5M_17415"/>
<sequence>MQPNTAQLMQALGAKRYQYVKDAIEAQGSPEAADACHLMALACDGLGQKQLAYKYFVLAYERSGAHPLIARNFARFLFAAKDYRAALKVFQYLHAHGENGTVLSVARCLQALKDRSGLSEWVAAHHNALVSDYSGAMFLGGYYRGRDELLKAEQCYLQALALSPGKSKGLTQVCLSSVLRLQGKSARALAVVDDCEFDQESPEHLDCKAGALIDLGRVDEGLALFRRLVEQYPNYVAGYSGYAHALWEYCDEVSAVKDTIARLGNDSSPDVVMAKAGFFIEAKDYALALDTLDCEACDDLPVAHALRANIHHLQKDYRVARSWYETAFQQFQYQDPDFINAYCRHLIECSDIELAERHLVALRQHFPLHQETIANLSVCWRLMGDEREFLYCDYDRFVREYPIWGDEDAEQICLLSDLLGGLHKAHREPLRQSLRHGSQTPGMLFGRDEPILQQLQSKIMAAVSAHSQYLATVVDQSHPLFRHGQDIRFVSSWSVKLKPGGAHVNHIHPKGWLSSAFYIALPSESEKAAGGGCIQFGQPPEVLGLNLPPRRVIQPNVGNLVLFPSYMWHGTTPFYDAEQRMTVAFDVQAD</sequence>
<evidence type="ECO:0008006" key="3">
    <source>
        <dbReference type="Google" id="ProtNLM"/>
    </source>
</evidence>